<keyword evidence="3" id="KW-1185">Reference proteome</keyword>
<feature type="region of interest" description="Disordered" evidence="1">
    <location>
        <begin position="55"/>
        <end position="76"/>
    </location>
</feature>
<dbReference type="AlphaFoldDB" id="A0A553QCP2"/>
<protein>
    <submittedName>
        <fullName evidence="2">Uncharacterized protein</fullName>
    </submittedName>
</protein>
<dbReference type="Proteomes" id="UP000316079">
    <property type="component" value="Unassembled WGS sequence"/>
</dbReference>
<accession>A0A553QCP2</accession>
<proteinExistence type="predicted"/>
<dbReference type="EMBL" id="SRMA01026104">
    <property type="protein sequence ID" value="TRY87708.1"/>
    <property type="molecule type" value="Genomic_DNA"/>
</dbReference>
<reference evidence="2 3" key="1">
    <citation type="journal article" date="2019" name="Sci. Data">
        <title>Hybrid genome assembly and annotation of Danionella translucida.</title>
        <authorList>
            <person name="Kadobianskyi M."/>
            <person name="Schulze L."/>
            <person name="Schuelke M."/>
            <person name="Judkewitz B."/>
        </authorList>
    </citation>
    <scope>NUCLEOTIDE SEQUENCE [LARGE SCALE GENOMIC DNA]</scope>
    <source>
        <strain evidence="2 3">Bolton</strain>
    </source>
</reference>
<gene>
    <name evidence="2" type="ORF">DNTS_018535</name>
</gene>
<organism evidence="2 3">
    <name type="scientific">Danionella cerebrum</name>
    <dbReference type="NCBI Taxonomy" id="2873325"/>
    <lineage>
        <taxon>Eukaryota</taxon>
        <taxon>Metazoa</taxon>
        <taxon>Chordata</taxon>
        <taxon>Craniata</taxon>
        <taxon>Vertebrata</taxon>
        <taxon>Euteleostomi</taxon>
        <taxon>Actinopterygii</taxon>
        <taxon>Neopterygii</taxon>
        <taxon>Teleostei</taxon>
        <taxon>Ostariophysi</taxon>
        <taxon>Cypriniformes</taxon>
        <taxon>Danionidae</taxon>
        <taxon>Danioninae</taxon>
        <taxon>Danionella</taxon>
    </lineage>
</organism>
<name>A0A553QCP2_9TELE</name>
<sequence>MNLPWMSDCVDRLCFTAAVWYSSAIFSLGSDSARAPADLRYPALRACPRFMKPQVNGERERRKTSVSLRLKSISTD</sequence>
<evidence type="ECO:0000313" key="2">
    <source>
        <dbReference type="EMBL" id="TRY87708.1"/>
    </source>
</evidence>
<evidence type="ECO:0000313" key="3">
    <source>
        <dbReference type="Proteomes" id="UP000316079"/>
    </source>
</evidence>
<evidence type="ECO:0000256" key="1">
    <source>
        <dbReference type="SAM" id="MobiDB-lite"/>
    </source>
</evidence>
<comment type="caution">
    <text evidence="2">The sequence shown here is derived from an EMBL/GenBank/DDBJ whole genome shotgun (WGS) entry which is preliminary data.</text>
</comment>